<name>F5Y5X4_RAMTT</name>
<dbReference type="Proteomes" id="UP000008385">
    <property type="component" value="Chromosome"/>
</dbReference>
<dbReference type="HOGENOM" id="CLU_089940_0_0_4"/>
<dbReference type="SUPFAM" id="SSF53850">
    <property type="entry name" value="Periplasmic binding protein-like II"/>
    <property type="match status" value="1"/>
</dbReference>
<dbReference type="RefSeq" id="WP_013899711.1">
    <property type="nucleotide sequence ID" value="NC_015677.1"/>
</dbReference>
<dbReference type="KEGG" id="rta:Rta_04070"/>
<gene>
    <name evidence="2" type="ordered locus">Rta_04070</name>
</gene>
<evidence type="ECO:0000313" key="3">
    <source>
        <dbReference type="Proteomes" id="UP000008385"/>
    </source>
</evidence>
<dbReference type="Pfam" id="PF12974">
    <property type="entry name" value="Phosphonate-bd"/>
    <property type="match status" value="1"/>
</dbReference>
<keyword evidence="1" id="KW-0732">Signal</keyword>
<accession>F5Y5X4</accession>
<reference evidence="2 3" key="2">
    <citation type="journal article" date="2011" name="PLoS ONE">
        <title>The Cyst-Dividing Bacterium Ramlibacter tataouinensis TTB310 Genome Reveals a Well-Stocked Toolbox for Adaptation to a Desert Environment.</title>
        <authorList>
            <person name="De Luca G."/>
            <person name="Barakat M."/>
            <person name="Ortet P."/>
            <person name="Fochesato S."/>
            <person name="Jourlin-Castelli C."/>
            <person name="Ansaldi M."/>
            <person name="Py B."/>
            <person name="Fichant G."/>
            <person name="Coutinho P.M."/>
            <person name="Voulhoux R."/>
            <person name="Bastien O."/>
            <person name="Marechal E."/>
            <person name="Henrissat B."/>
            <person name="Quentin Y."/>
            <person name="Noirot P."/>
            <person name="Filloux A."/>
            <person name="Mejean V."/>
            <person name="Dubow M.S."/>
            <person name="Barras F."/>
            <person name="Barbe V."/>
            <person name="Weissenbach J."/>
            <person name="Mihalcescu I."/>
            <person name="Vermeglio A."/>
            <person name="Achouak W."/>
            <person name="Heulin T."/>
        </authorList>
    </citation>
    <scope>NUCLEOTIDE SEQUENCE [LARGE SCALE GENOMIC DNA]</scope>
    <source>
        <strain evidence="3">ATCC BAA-407 / DSM 14655 / LMG 21543 / TTB310</strain>
    </source>
</reference>
<dbReference type="STRING" id="365046.Rta_04070"/>
<evidence type="ECO:0008006" key="4">
    <source>
        <dbReference type="Google" id="ProtNLM"/>
    </source>
</evidence>
<evidence type="ECO:0000256" key="1">
    <source>
        <dbReference type="SAM" id="SignalP"/>
    </source>
</evidence>
<evidence type="ECO:0000313" key="2">
    <source>
        <dbReference type="EMBL" id="AEG91478.1"/>
    </source>
</evidence>
<proteinExistence type="predicted"/>
<dbReference type="Gene3D" id="3.40.190.10">
    <property type="entry name" value="Periplasmic binding protein-like II"/>
    <property type="match status" value="2"/>
</dbReference>
<dbReference type="PANTHER" id="PTHR35841">
    <property type="entry name" value="PHOSPHONATES-BINDING PERIPLASMIC PROTEIN"/>
    <property type="match status" value="1"/>
</dbReference>
<dbReference type="eggNOG" id="COG3221">
    <property type="taxonomic scope" value="Bacteria"/>
</dbReference>
<reference evidence="3" key="1">
    <citation type="submission" date="2006-01" db="EMBL/GenBank/DDBJ databases">
        <title>Genome of the cyst-dividing bacterium Ramlibacter tataouinensis.</title>
        <authorList>
            <person name="Barakat M."/>
            <person name="Ortet P."/>
            <person name="De Luca G."/>
            <person name="Jourlin-Castelli C."/>
            <person name="Ansaldi M."/>
            <person name="Py B."/>
            <person name="Fichant G."/>
            <person name="Coutinho P."/>
            <person name="Voulhoux R."/>
            <person name="Bastien O."/>
            <person name="Roy S."/>
            <person name="Marechal E."/>
            <person name="Henrissat B."/>
            <person name="Quentin Y."/>
            <person name="Noirot P."/>
            <person name="Filloux A."/>
            <person name="Mejean V."/>
            <person name="DuBow M."/>
            <person name="Barras F."/>
            <person name="Heulin T."/>
        </authorList>
    </citation>
    <scope>NUCLEOTIDE SEQUENCE [LARGE SCALE GENOMIC DNA]</scope>
    <source>
        <strain evidence="3">ATCC BAA-407 / DSM 14655 / LMG 21543 / TTB310</strain>
    </source>
</reference>
<feature type="chain" id="PRO_5003335002" description="Phosphate ABC transporter substrate-binding protein" evidence="1">
    <location>
        <begin position="20"/>
        <end position="269"/>
    </location>
</feature>
<dbReference type="PATRIC" id="fig|365046.3.peg.421"/>
<dbReference type="AlphaFoldDB" id="F5Y5X4"/>
<feature type="signal peptide" evidence="1">
    <location>
        <begin position="1"/>
        <end position="19"/>
    </location>
</feature>
<dbReference type="PANTHER" id="PTHR35841:SF1">
    <property type="entry name" value="PHOSPHONATES-BINDING PERIPLASMIC PROTEIN"/>
    <property type="match status" value="1"/>
</dbReference>
<sequence>MRSFIATLLFALAAGHAAAQAPAPLVFAVNEGATYRVNPGATAERFHDLAEDLSRLMKRKVRIQPVVDYKELVEGLNEQRYDLAYVHPAHHSIRAMSKGYRLVALTKGFTEYRASFLVPANSPLKTIAELKTAKVGAPDEDSITSVIMRATLREALGEVPTVSYVRMQDAVPFMVEHGLVASGVTASRTVVKDWQDKGGKVLFSSKPVPIKHMIASPRISDAQREQLTAYFVGLEQSAEGKKRLENLNVGGFVEFDQNSLTGIGKWLGV</sequence>
<organism evidence="2 3">
    <name type="scientific">Ramlibacter tataouinensis (strain ATCC BAA-407 / DSM 14655 / LMG 21543 / TTB310)</name>
    <dbReference type="NCBI Taxonomy" id="365046"/>
    <lineage>
        <taxon>Bacteria</taxon>
        <taxon>Pseudomonadati</taxon>
        <taxon>Pseudomonadota</taxon>
        <taxon>Betaproteobacteria</taxon>
        <taxon>Burkholderiales</taxon>
        <taxon>Comamonadaceae</taxon>
        <taxon>Ramlibacter</taxon>
    </lineage>
</organism>
<keyword evidence="3" id="KW-1185">Reference proteome</keyword>
<dbReference type="OrthoDB" id="8773292at2"/>
<protein>
    <recommendedName>
        <fullName evidence="4">Phosphate ABC transporter substrate-binding protein</fullName>
    </recommendedName>
</protein>
<dbReference type="EMBL" id="CP000245">
    <property type="protein sequence ID" value="AEG91478.1"/>
    <property type="molecule type" value="Genomic_DNA"/>
</dbReference>